<dbReference type="EMBL" id="JASVWF010000004">
    <property type="protein sequence ID" value="MDL5158318.1"/>
    <property type="molecule type" value="Genomic_DNA"/>
</dbReference>
<gene>
    <name evidence="1" type="ORF">QRT03_20290</name>
</gene>
<dbReference type="Proteomes" id="UP001231924">
    <property type="component" value="Unassembled WGS sequence"/>
</dbReference>
<evidence type="ECO:0000313" key="1">
    <source>
        <dbReference type="EMBL" id="MDL5158318.1"/>
    </source>
</evidence>
<sequence length="434" mass="45876">MTADTSVDVTPPPRPRRRRRAGLVLAAVVTGLVGLAAPAEAGIPEIPERGSTAPGHPPVSSCTSEFVEEYRYPTEGYRVRAACSSLAPWTEARGISTFPIDGHAATEWFWRVDTDQWSEWKPQMRLPVGSLHPRDTKVEYRSTGPGLTLYKGDTPANGDEARTVTVAMPSDASGTAEIYWERSWADHVKLGEAPVVDGRATVRIPPGAIEAGSNQAILATYSGDATYPAMRTSSGGISVPKPTARPTVTTPFTHVTPGTDAELTVTLPYAEGPVDVLEGDRVVGTVELHAGRGWLAVPLSEGEHQLRVVHRGDARYLPGESAATPVTVFAQTIELESTTLQPGDELRATATLPSAASGRVQFLMTWPGNVAGIGSADVVDGRATFTIPVDRIGTGTFGLAADHRGGNGFMPSRTEPALFTVAATDAAPSPEEAP</sequence>
<protein>
    <submittedName>
        <fullName evidence="1">Ig-like domain-containing protein</fullName>
    </submittedName>
</protein>
<comment type="caution">
    <text evidence="1">The sequence shown here is derived from an EMBL/GenBank/DDBJ whole genome shotgun (WGS) entry which is preliminary data.</text>
</comment>
<reference evidence="1 2" key="1">
    <citation type="submission" date="2023-06" db="EMBL/GenBank/DDBJ databases">
        <title>Actinomycetospora Odt1-22.</title>
        <authorList>
            <person name="Supong K."/>
        </authorList>
    </citation>
    <scope>NUCLEOTIDE SEQUENCE [LARGE SCALE GENOMIC DNA]</scope>
    <source>
        <strain evidence="1 2">Odt1-22</strain>
    </source>
</reference>
<dbReference type="RefSeq" id="WP_286054840.1">
    <property type="nucleotide sequence ID" value="NZ_JASVWF010000004.1"/>
</dbReference>
<name>A0ABT7MCC1_9PSEU</name>
<organism evidence="1 2">
    <name type="scientific">Actinomycetospora termitidis</name>
    <dbReference type="NCBI Taxonomy" id="3053470"/>
    <lineage>
        <taxon>Bacteria</taxon>
        <taxon>Bacillati</taxon>
        <taxon>Actinomycetota</taxon>
        <taxon>Actinomycetes</taxon>
        <taxon>Pseudonocardiales</taxon>
        <taxon>Pseudonocardiaceae</taxon>
        <taxon>Actinomycetospora</taxon>
    </lineage>
</organism>
<proteinExistence type="predicted"/>
<accession>A0ABT7MCC1</accession>
<keyword evidence="2" id="KW-1185">Reference proteome</keyword>
<evidence type="ECO:0000313" key="2">
    <source>
        <dbReference type="Proteomes" id="UP001231924"/>
    </source>
</evidence>